<sequence length="788" mass="90377">MREQLLRYAADYAVAEDQFIGSGDGRSSIHFPSVFLFIGDRMGPAMNTIADINRTKWDNSTGVTYIHIRSQEDHAAVDRSMDVIAHTVAVPEESSHKTGRRDLHQAFYTHESQLIELNAALRRASGHLADYGRLYSSFERVHLSILTTADDPMNVLVPEITLLAEYIFAQSFKSVQMDLYVLVSESDQTAQFGYSSAASVAFMRELDYIQSPDYTFTAPLHMTEDKLTIPVSHAPSPLFDLVYVLSDKNERGVTVPNSLRESCDIICHIQLLKNRYQAEDSYRSQDGGYNNTSFKNNIMTESGRQGYVSAGFSRVKRPNESIALTVLHHFYVKLLARMRTEQEWDIRDKLDYFGLDAAERSRTRNDLVPGNEAITDMSALMTSGASYGSLKRMTLREAEEALFGQGCEAFFRDNCERIVHKRLGDFQAELRLQTAVNESAKEHPEIGLFELTDWTDENKTGNVLTAIRGLIRDTSNDLQISAAELDALYSGRVEDQPFQRLPLMDKHNVRSFIRYLTETVYGHKLNMLRIQTDLELLRRYELALEKWHMQAKHITVQLANLERDLHQAATDSVRQADSYTGQNLFEYYERVTEDVMRELETKRGKAVFFDTRHMGPVSNLLDGGPSKLVDRLTQTCRTLILSAQPFNQTFEEELLRRANVAAAYENRLVVPKDELFKKLYQTLEENGGINVRLLDYTHEHRYEEKYFFGDYEGEFLPYALDVDITSRIYKLGFVHERRSSGVEKLHLMGGFHLEDLMVYRNGKTYYETYIANGFVFHGINADRLPELR</sequence>
<organism evidence="1 2">
    <name type="scientific">Paenibacillus terrae</name>
    <dbReference type="NCBI Taxonomy" id="159743"/>
    <lineage>
        <taxon>Bacteria</taxon>
        <taxon>Bacillati</taxon>
        <taxon>Bacillota</taxon>
        <taxon>Bacilli</taxon>
        <taxon>Bacillales</taxon>
        <taxon>Paenibacillaceae</taxon>
        <taxon>Paenibacillus</taxon>
    </lineage>
</organism>
<protein>
    <submittedName>
        <fullName evidence="1">Transcription initiation factor TFIID</fullName>
    </submittedName>
</protein>
<dbReference type="EMBL" id="JTHP01000010">
    <property type="protein sequence ID" value="KJD46166.1"/>
    <property type="molecule type" value="Genomic_DNA"/>
</dbReference>
<dbReference type="GO" id="GO:0003743">
    <property type="term" value="F:translation initiation factor activity"/>
    <property type="evidence" value="ECO:0007669"/>
    <property type="project" value="UniProtKB-KW"/>
</dbReference>
<dbReference type="Proteomes" id="UP000032534">
    <property type="component" value="Unassembled WGS sequence"/>
</dbReference>
<dbReference type="OrthoDB" id="1871252at2"/>
<comment type="caution">
    <text evidence="1">The sequence shown here is derived from an EMBL/GenBank/DDBJ whole genome shotgun (WGS) entry which is preliminary data.</text>
</comment>
<dbReference type="AlphaFoldDB" id="A0A0D7X446"/>
<keyword evidence="1" id="KW-0648">Protein biosynthesis</keyword>
<dbReference type="RefSeq" id="WP_044645517.1">
    <property type="nucleotide sequence ID" value="NZ_JTHP01000010.1"/>
</dbReference>
<name>A0A0D7X446_9BACL</name>
<gene>
    <name evidence="1" type="ORF">QD47_07365</name>
</gene>
<accession>A0A0D7X446</accession>
<evidence type="ECO:0000313" key="2">
    <source>
        <dbReference type="Proteomes" id="UP000032534"/>
    </source>
</evidence>
<keyword evidence="1" id="KW-0396">Initiation factor</keyword>
<proteinExistence type="predicted"/>
<dbReference type="PATRIC" id="fig|159743.3.peg.1616"/>
<reference evidence="1 2" key="1">
    <citation type="submission" date="2014-11" db="EMBL/GenBank/DDBJ databases">
        <title>Draft Genome Sequences of Paenibacillus polymyxa NRRL B-30509 and Paenibacillus terrae NRRL B-30644, Strains from a Poultry Environment that Produce Tridecaptin A and Paenicidins.</title>
        <authorList>
            <person name="van Belkum M.J."/>
            <person name="Lohans C.T."/>
            <person name="Vederas J.C."/>
        </authorList>
    </citation>
    <scope>NUCLEOTIDE SEQUENCE [LARGE SCALE GENOMIC DNA]</scope>
    <source>
        <strain evidence="1 2">NRRL B-30644</strain>
    </source>
</reference>
<keyword evidence="2" id="KW-1185">Reference proteome</keyword>
<evidence type="ECO:0000313" key="1">
    <source>
        <dbReference type="EMBL" id="KJD46166.1"/>
    </source>
</evidence>